<dbReference type="InterPro" id="IPR038765">
    <property type="entry name" value="Papain-like_cys_pep_sf"/>
</dbReference>
<reference evidence="8 9" key="1">
    <citation type="journal article" date="2006" name="Nature">
        <title>Global trends of whole-genome duplications revealed by the ciliate Paramecium tetraurelia.</title>
        <authorList>
            <consortium name="Genoscope"/>
            <person name="Aury J.-M."/>
            <person name="Jaillon O."/>
            <person name="Duret L."/>
            <person name="Noel B."/>
            <person name="Jubin C."/>
            <person name="Porcel B.M."/>
            <person name="Segurens B."/>
            <person name="Daubin V."/>
            <person name="Anthouard V."/>
            <person name="Aiach N."/>
            <person name="Arnaiz O."/>
            <person name="Billaut A."/>
            <person name="Beisson J."/>
            <person name="Blanc I."/>
            <person name="Bouhouche K."/>
            <person name="Camara F."/>
            <person name="Duharcourt S."/>
            <person name="Guigo R."/>
            <person name="Gogendeau D."/>
            <person name="Katinka M."/>
            <person name="Keller A.-M."/>
            <person name="Kissmehl R."/>
            <person name="Klotz C."/>
            <person name="Koll F."/>
            <person name="Le Moue A."/>
            <person name="Lepere C."/>
            <person name="Malinsky S."/>
            <person name="Nowacki M."/>
            <person name="Nowak J.K."/>
            <person name="Plattner H."/>
            <person name="Poulain J."/>
            <person name="Ruiz F."/>
            <person name="Serrano V."/>
            <person name="Zagulski M."/>
            <person name="Dessen P."/>
            <person name="Betermier M."/>
            <person name="Weissenbach J."/>
            <person name="Scarpelli C."/>
            <person name="Schachter V."/>
            <person name="Sperling L."/>
            <person name="Meyer E."/>
            <person name="Cohen J."/>
            <person name="Wincker P."/>
        </authorList>
    </citation>
    <scope>NUCLEOTIDE SEQUENCE [LARGE SCALE GENOMIC DNA]</scope>
    <source>
        <strain evidence="8 9">Stock d4-2</strain>
    </source>
</reference>
<dbReference type="RefSeq" id="XP_001440608.1">
    <property type="nucleotide sequence ID" value="XM_001440571.1"/>
</dbReference>
<dbReference type="GO" id="GO:0031647">
    <property type="term" value="P:regulation of protein stability"/>
    <property type="evidence" value="ECO:0000318"/>
    <property type="project" value="GO_Central"/>
</dbReference>
<dbReference type="eggNOG" id="KOG1863">
    <property type="taxonomic scope" value="Eukaryota"/>
</dbReference>
<dbReference type="AlphaFoldDB" id="A0CQZ4"/>
<dbReference type="STRING" id="5888.A0CQZ4"/>
<dbReference type="PROSITE" id="PS00973">
    <property type="entry name" value="USP_2"/>
    <property type="match status" value="1"/>
</dbReference>
<keyword evidence="9" id="KW-1185">Reference proteome</keyword>
<dbReference type="GO" id="GO:0005634">
    <property type="term" value="C:nucleus"/>
    <property type="evidence" value="ECO:0000318"/>
    <property type="project" value="GO_Central"/>
</dbReference>
<dbReference type="Proteomes" id="UP000000600">
    <property type="component" value="Unassembled WGS sequence"/>
</dbReference>
<feature type="domain" description="USP" evidence="7">
    <location>
        <begin position="119"/>
        <end position="593"/>
    </location>
</feature>
<organism evidence="8 9">
    <name type="scientific">Paramecium tetraurelia</name>
    <dbReference type="NCBI Taxonomy" id="5888"/>
    <lineage>
        <taxon>Eukaryota</taxon>
        <taxon>Sar</taxon>
        <taxon>Alveolata</taxon>
        <taxon>Ciliophora</taxon>
        <taxon>Intramacronucleata</taxon>
        <taxon>Oligohymenophorea</taxon>
        <taxon>Peniculida</taxon>
        <taxon>Parameciidae</taxon>
        <taxon>Paramecium</taxon>
    </lineage>
</organism>
<evidence type="ECO:0000256" key="5">
    <source>
        <dbReference type="ARBA" id="ARBA00022807"/>
    </source>
</evidence>
<evidence type="ECO:0000256" key="3">
    <source>
        <dbReference type="ARBA" id="ARBA00022786"/>
    </source>
</evidence>
<dbReference type="PANTHER" id="PTHR43982">
    <property type="entry name" value="UBIQUITIN CARBOXYL-TERMINAL HYDROLASE"/>
    <property type="match status" value="1"/>
</dbReference>
<evidence type="ECO:0000256" key="2">
    <source>
        <dbReference type="ARBA" id="ARBA00022670"/>
    </source>
</evidence>
<keyword evidence="5 6" id="KW-0788">Thiol protease</keyword>
<proteinExistence type="inferred from homology"/>
<dbReference type="GO" id="GO:0043161">
    <property type="term" value="P:proteasome-mediated ubiquitin-dependent protein catabolic process"/>
    <property type="evidence" value="ECO:0007669"/>
    <property type="project" value="InterPro"/>
</dbReference>
<comment type="catalytic activity">
    <reaction evidence="1 6">
        <text>Thiol-dependent hydrolysis of ester, thioester, amide, peptide and isopeptide bonds formed by the C-terminal Gly of ubiquitin (a 76-residue protein attached to proteins as an intracellular targeting signal).</text>
        <dbReference type="EC" id="3.4.19.12"/>
    </reaction>
</comment>
<dbReference type="InterPro" id="IPR044635">
    <property type="entry name" value="UBP14-like"/>
</dbReference>
<evidence type="ECO:0000259" key="7">
    <source>
        <dbReference type="PROSITE" id="PS50235"/>
    </source>
</evidence>
<evidence type="ECO:0000256" key="1">
    <source>
        <dbReference type="ARBA" id="ARBA00000707"/>
    </source>
</evidence>
<dbReference type="InParanoid" id="A0CQZ4"/>
<dbReference type="KEGG" id="ptm:GSPATT00038867001"/>
<dbReference type="InterPro" id="IPR028889">
    <property type="entry name" value="USP"/>
</dbReference>
<dbReference type="GO" id="GO:0016579">
    <property type="term" value="P:protein deubiquitination"/>
    <property type="evidence" value="ECO:0007669"/>
    <property type="project" value="InterPro"/>
</dbReference>
<name>A0CQZ4_PARTE</name>
<protein>
    <recommendedName>
        <fullName evidence="6">Ubiquitin carboxyl-terminal hydrolase</fullName>
        <ecNumber evidence="6">3.4.19.12</ecNumber>
    </recommendedName>
</protein>
<dbReference type="OMA" id="VQTYFHN"/>
<accession>A0CQZ4</accession>
<comment type="similarity">
    <text evidence="6">Belongs to the peptidase C19 family.</text>
</comment>
<keyword evidence="2 6" id="KW-0645">Protease</keyword>
<keyword evidence="4 6" id="KW-0378">Hydrolase</keyword>
<dbReference type="Gene3D" id="3.90.70.10">
    <property type="entry name" value="Cysteine proteinases"/>
    <property type="match status" value="1"/>
</dbReference>
<dbReference type="GeneID" id="5026399"/>
<evidence type="ECO:0000256" key="6">
    <source>
        <dbReference type="RuleBase" id="RU366025"/>
    </source>
</evidence>
<evidence type="ECO:0000313" key="9">
    <source>
        <dbReference type="Proteomes" id="UP000000600"/>
    </source>
</evidence>
<evidence type="ECO:0000313" key="8">
    <source>
        <dbReference type="EMBL" id="CAK73211.1"/>
    </source>
</evidence>
<gene>
    <name evidence="8" type="ORF">GSPATT00038867001</name>
</gene>
<evidence type="ECO:0000256" key="4">
    <source>
        <dbReference type="ARBA" id="ARBA00022801"/>
    </source>
</evidence>
<dbReference type="PROSITE" id="PS50235">
    <property type="entry name" value="USP_3"/>
    <property type="match status" value="1"/>
</dbReference>
<dbReference type="GO" id="GO:0004843">
    <property type="term" value="F:cysteine-type deubiquitinase activity"/>
    <property type="evidence" value="ECO:0000318"/>
    <property type="project" value="GO_Central"/>
</dbReference>
<dbReference type="SUPFAM" id="SSF54001">
    <property type="entry name" value="Cysteine proteinases"/>
    <property type="match status" value="1"/>
</dbReference>
<dbReference type="InterPro" id="IPR018200">
    <property type="entry name" value="USP_CS"/>
</dbReference>
<sequence>MGIIQDFNKQNFGCLKLSKTYIQELNIMITKLQLTVFSMFLNFMLQQFLNMGFTQQQILKAQQICKQYRNLEILDVLLKNVQSPIKDQSQQQSQSQILRELSFDVLTPDQRLRQKGIPVGLKNLANVCYLNSLVQTYFHNPIFVKEILSFKYPVQLNFEDLLNKNEAKAKRIKSSIDLVVHLQRFQKINIFRLFAYLVHTDRKYVDPYRVFLNVVDEFGNRFQLGDQKDWAEFNLQFITCIDEGLKYHENKIMDAEMQNKDESGDMHESDQYQNDRNKSGITQTRSMILLDENKAKLIEQQPLQSQPQNQTIINRLFFGKTKEYITHPNQRNQSEEQEQIFLQIILNVKNKSLYQAWEANNSFSIEGYRNGSEVIELAEKAIWITQIPDSLLFQIQRVGYDPERGLIKLNDEFRFEKEIYADRFLLENRQKVIETQQQLIELKIKQAELLFQMDKYQNYNGISMLTVLSTATKYVKEAKPDDEIMQQRIEQCRLSIQLILQKHQFELDEINQKIEDLYAIMKKYKYFLQSILIHEGAAESGHYYTYIYNPSLKHWFKFNDINVTQVSEEKVLRDAYGDGKSKTNAYCLIYQRADHFEPQSYSDYTNNSVYAQYIQQNLYEEVKNDNKKFSIEQQEHELVELGDLVVEIYNVQFQQVNEMARKFKYRNGNPLNNFPTYLRTLLDQMNDLVKWSILDYAIREASQGKRNLRDYQEQMIFQQRCISIILILESNTILNN</sequence>
<dbReference type="GO" id="GO:0005829">
    <property type="term" value="C:cytosol"/>
    <property type="evidence" value="ECO:0000318"/>
    <property type="project" value="GO_Central"/>
</dbReference>
<dbReference type="PANTHER" id="PTHR43982:SF6">
    <property type="entry name" value="UBIQUITIN CARBOXYL-TERMINAL HYDROLASE 2-RELATED"/>
    <property type="match status" value="1"/>
</dbReference>
<dbReference type="InterPro" id="IPR001394">
    <property type="entry name" value="Peptidase_C19_UCH"/>
</dbReference>
<dbReference type="HOGENOM" id="CLU_013522_0_0_1"/>
<dbReference type="EMBL" id="CT868147">
    <property type="protein sequence ID" value="CAK73211.1"/>
    <property type="molecule type" value="Genomic_DNA"/>
</dbReference>
<keyword evidence="3 6" id="KW-0833">Ubl conjugation pathway</keyword>
<dbReference type="EC" id="3.4.19.12" evidence="6"/>
<dbReference type="Pfam" id="PF00443">
    <property type="entry name" value="UCH"/>
    <property type="match status" value="1"/>
</dbReference>
<dbReference type="PROSITE" id="PS00972">
    <property type="entry name" value="USP_1"/>
    <property type="match status" value="1"/>
</dbReference>
<dbReference type="OrthoDB" id="2420415at2759"/>